<name>A0A1V4IET1_9CLOT</name>
<keyword evidence="2" id="KW-1185">Reference proteome</keyword>
<reference evidence="1 2" key="1">
    <citation type="submission" date="2017-03" db="EMBL/GenBank/DDBJ databases">
        <title>Genome sequence of Clostridium chromiireducens DSM 23318.</title>
        <authorList>
            <person name="Poehlein A."/>
            <person name="Daniel R."/>
        </authorList>
    </citation>
    <scope>NUCLEOTIDE SEQUENCE [LARGE SCALE GENOMIC DNA]</scope>
    <source>
        <strain evidence="1 2">DSM 23318</strain>
    </source>
</reference>
<sequence length="34" mass="3641">MKRLKLGKIVVNTLLVLLSGAKKCGNNKALISCI</sequence>
<dbReference type="EMBL" id="MZGT01000067">
    <property type="protein sequence ID" value="OPJ58518.1"/>
    <property type="molecule type" value="Genomic_DNA"/>
</dbReference>
<accession>A0A1V4IET1</accession>
<evidence type="ECO:0000313" key="2">
    <source>
        <dbReference type="Proteomes" id="UP000191056"/>
    </source>
</evidence>
<comment type="caution">
    <text evidence="1">The sequence shown here is derived from an EMBL/GenBank/DDBJ whole genome shotgun (WGS) entry which is preliminary data.</text>
</comment>
<protein>
    <submittedName>
        <fullName evidence="1">Uncharacterized protein</fullName>
    </submittedName>
</protein>
<dbReference type="AlphaFoldDB" id="A0A1V4IET1"/>
<organism evidence="1 2">
    <name type="scientific">Clostridium chromiireducens</name>
    <dbReference type="NCBI Taxonomy" id="225345"/>
    <lineage>
        <taxon>Bacteria</taxon>
        <taxon>Bacillati</taxon>
        <taxon>Bacillota</taxon>
        <taxon>Clostridia</taxon>
        <taxon>Eubacteriales</taxon>
        <taxon>Clostridiaceae</taxon>
        <taxon>Clostridium</taxon>
    </lineage>
</organism>
<gene>
    <name evidence="1" type="ORF">CLCHR_38780</name>
</gene>
<evidence type="ECO:0000313" key="1">
    <source>
        <dbReference type="EMBL" id="OPJ58518.1"/>
    </source>
</evidence>
<dbReference type="Proteomes" id="UP000191056">
    <property type="component" value="Unassembled WGS sequence"/>
</dbReference>
<proteinExistence type="predicted"/>